<organism evidence="1 2">
    <name type="scientific">Prorocentrum cordatum</name>
    <dbReference type="NCBI Taxonomy" id="2364126"/>
    <lineage>
        <taxon>Eukaryota</taxon>
        <taxon>Sar</taxon>
        <taxon>Alveolata</taxon>
        <taxon>Dinophyceae</taxon>
        <taxon>Prorocentrales</taxon>
        <taxon>Prorocentraceae</taxon>
        <taxon>Prorocentrum</taxon>
    </lineage>
</organism>
<protein>
    <submittedName>
        <fullName evidence="1">Uncharacterized protein</fullName>
    </submittedName>
</protein>
<gene>
    <name evidence="1" type="ORF">PCOR1329_LOCUS38923</name>
</gene>
<name>A0ABN9TGK8_9DINO</name>
<reference evidence="1" key="1">
    <citation type="submission" date="2023-10" db="EMBL/GenBank/DDBJ databases">
        <authorList>
            <person name="Chen Y."/>
            <person name="Shah S."/>
            <person name="Dougan E. K."/>
            <person name="Thang M."/>
            <person name="Chan C."/>
        </authorList>
    </citation>
    <scope>NUCLEOTIDE SEQUENCE [LARGE SCALE GENOMIC DNA]</scope>
</reference>
<sequence>MCAPLHFCGAVVAVQRLEQLGSDAWHRYRLQVQEAECQAGAGAEPAAEEELLTEEEARQNTVVNTARLAMLLQFVGGVVMMRRMTKSQNPWEVGCPEGQGGSHQQAFVCPACVFDCCSVLRY</sequence>
<dbReference type="Proteomes" id="UP001189429">
    <property type="component" value="Unassembled WGS sequence"/>
</dbReference>
<comment type="caution">
    <text evidence="1">The sequence shown here is derived from an EMBL/GenBank/DDBJ whole genome shotgun (WGS) entry which is preliminary data.</text>
</comment>
<keyword evidence="2" id="KW-1185">Reference proteome</keyword>
<accession>A0ABN9TGK8</accession>
<evidence type="ECO:0000313" key="2">
    <source>
        <dbReference type="Proteomes" id="UP001189429"/>
    </source>
</evidence>
<proteinExistence type="predicted"/>
<evidence type="ECO:0000313" key="1">
    <source>
        <dbReference type="EMBL" id="CAK0844991.1"/>
    </source>
</evidence>
<dbReference type="EMBL" id="CAUYUJ010014707">
    <property type="protein sequence ID" value="CAK0844991.1"/>
    <property type="molecule type" value="Genomic_DNA"/>
</dbReference>